<sequence>MALLLGGGLYAYHIGTAKPAEVTDTTNETSVPNGENNDATGNTTDTNQGEASPQQGGSADRGVLNSTANAGRGGVQGRASNEGSGSVDGEQKETGEQGQAAPDNRGDMTEGQGTVPQANRTVESTESQNQAQGRVGSDTAQANSGLTQAAGNVGQGKTYYESNCQGCHGEKGQGVVGPRLVGPDAPSSWDVGKLRKVLVQYIDPDSNQPLQPPMPNYSQTNLIPKGGPASDADVADILAYLKTL</sequence>
<dbReference type="Gene3D" id="1.10.760.10">
    <property type="entry name" value="Cytochrome c-like domain"/>
    <property type="match status" value="1"/>
</dbReference>
<evidence type="ECO:0000313" key="7">
    <source>
        <dbReference type="EMBL" id="PYE54761.1"/>
    </source>
</evidence>
<name>A0A318SCZ3_9DEIO</name>
<keyword evidence="2 4" id="KW-0479">Metal-binding</keyword>
<keyword evidence="1 4" id="KW-0349">Heme</keyword>
<dbReference type="InterPro" id="IPR009056">
    <property type="entry name" value="Cyt_c-like_dom"/>
</dbReference>
<feature type="compositionally biased region" description="Polar residues" evidence="5">
    <location>
        <begin position="48"/>
        <end position="57"/>
    </location>
</feature>
<evidence type="ECO:0000256" key="4">
    <source>
        <dbReference type="PROSITE-ProRule" id="PRU00433"/>
    </source>
</evidence>
<evidence type="ECO:0000256" key="2">
    <source>
        <dbReference type="ARBA" id="ARBA00022723"/>
    </source>
</evidence>
<organism evidence="7 8">
    <name type="scientific">Deinococcus yavapaiensis KR-236</name>
    <dbReference type="NCBI Taxonomy" id="694435"/>
    <lineage>
        <taxon>Bacteria</taxon>
        <taxon>Thermotogati</taxon>
        <taxon>Deinococcota</taxon>
        <taxon>Deinococci</taxon>
        <taxon>Deinococcales</taxon>
        <taxon>Deinococcaceae</taxon>
        <taxon>Deinococcus</taxon>
    </lineage>
</organism>
<proteinExistence type="predicted"/>
<evidence type="ECO:0000256" key="3">
    <source>
        <dbReference type="ARBA" id="ARBA00023004"/>
    </source>
</evidence>
<keyword evidence="8" id="KW-1185">Reference proteome</keyword>
<feature type="region of interest" description="Disordered" evidence="5">
    <location>
        <begin position="22"/>
        <end position="142"/>
    </location>
</feature>
<dbReference type="InterPro" id="IPR036909">
    <property type="entry name" value="Cyt_c-like_dom_sf"/>
</dbReference>
<dbReference type="GO" id="GO:0020037">
    <property type="term" value="F:heme binding"/>
    <property type="evidence" value="ECO:0007669"/>
    <property type="project" value="InterPro"/>
</dbReference>
<feature type="domain" description="Cytochrome c" evidence="6">
    <location>
        <begin position="151"/>
        <end position="244"/>
    </location>
</feature>
<dbReference type="SUPFAM" id="SSF46626">
    <property type="entry name" value="Cytochrome c"/>
    <property type="match status" value="1"/>
</dbReference>
<feature type="compositionally biased region" description="Polar residues" evidence="5">
    <location>
        <begin position="111"/>
        <end position="142"/>
    </location>
</feature>
<keyword evidence="3 4" id="KW-0408">Iron</keyword>
<dbReference type="Proteomes" id="UP000248326">
    <property type="component" value="Unassembled WGS sequence"/>
</dbReference>
<dbReference type="GO" id="GO:0009055">
    <property type="term" value="F:electron transfer activity"/>
    <property type="evidence" value="ECO:0007669"/>
    <property type="project" value="InterPro"/>
</dbReference>
<dbReference type="EMBL" id="QJSX01000004">
    <property type="protein sequence ID" value="PYE54761.1"/>
    <property type="molecule type" value="Genomic_DNA"/>
</dbReference>
<evidence type="ECO:0000256" key="5">
    <source>
        <dbReference type="SAM" id="MobiDB-lite"/>
    </source>
</evidence>
<accession>A0A318SCZ3</accession>
<gene>
    <name evidence="7" type="ORF">DES52_10431</name>
</gene>
<evidence type="ECO:0000313" key="8">
    <source>
        <dbReference type="Proteomes" id="UP000248326"/>
    </source>
</evidence>
<dbReference type="AlphaFoldDB" id="A0A318SCZ3"/>
<evidence type="ECO:0000259" key="6">
    <source>
        <dbReference type="PROSITE" id="PS51007"/>
    </source>
</evidence>
<comment type="caution">
    <text evidence="7">The sequence shown here is derived from an EMBL/GenBank/DDBJ whole genome shotgun (WGS) entry which is preliminary data.</text>
</comment>
<feature type="compositionally biased region" description="Polar residues" evidence="5">
    <location>
        <begin position="23"/>
        <end position="32"/>
    </location>
</feature>
<reference evidence="7 8" key="1">
    <citation type="submission" date="2018-06" db="EMBL/GenBank/DDBJ databases">
        <title>Genomic Encyclopedia of Type Strains, Phase IV (KMG-IV): sequencing the most valuable type-strain genomes for metagenomic binning, comparative biology and taxonomic classification.</title>
        <authorList>
            <person name="Goeker M."/>
        </authorList>
    </citation>
    <scope>NUCLEOTIDE SEQUENCE [LARGE SCALE GENOMIC DNA]</scope>
    <source>
        <strain evidence="7 8">DSM 18048</strain>
    </source>
</reference>
<dbReference type="Pfam" id="PF00034">
    <property type="entry name" value="Cytochrom_C"/>
    <property type="match status" value="1"/>
</dbReference>
<evidence type="ECO:0000256" key="1">
    <source>
        <dbReference type="ARBA" id="ARBA00022617"/>
    </source>
</evidence>
<protein>
    <submittedName>
        <fullName evidence="7">Mono/diheme cytochrome c family protein</fullName>
    </submittedName>
</protein>
<dbReference type="PROSITE" id="PS51007">
    <property type="entry name" value="CYTC"/>
    <property type="match status" value="1"/>
</dbReference>
<feature type="compositionally biased region" description="Low complexity" evidence="5">
    <location>
        <begin position="33"/>
        <end position="47"/>
    </location>
</feature>
<dbReference type="GO" id="GO:0046872">
    <property type="term" value="F:metal ion binding"/>
    <property type="evidence" value="ECO:0007669"/>
    <property type="project" value="UniProtKB-KW"/>
</dbReference>